<accession>A0A0C9SWH0</accession>
<name>A0A0C9SWH0_PAXIN</name>
<keyword evidence="2" id="KW-1185">Reference proteome</keyword>
<proteinExistence type="predicted"/>
<gene>
    <name evidence="1" type="ORF">PAXINDRAFT_158525</name>
</gene>
<dbReference type="EMBL" id="KN820008">
    <property type="protein sequence ID" value="KIJ07130.1"/>
    <property type="molecule type" value="Genomic_DNA"/>
</dbReference>
<evidence type="ECO:0000313" key="1">
    <source>
        <dbReference type="EMBL" id="KIJ07130.1"/>
    </source>
</evidence>
<dbReference type="OrthoDB" id="2688793at2759"/>
<reference evidence="1 2" key="1">
    <citation type="submission" date="2014-06" db="EMBL/GenBank/DDBJ databases">
        <authorList>
            <consortium name="DOE Joint Genome Institute"/>
            <person name="Kuo A."/>
            <person name="Kohler A."/>
            <person name="Nagy L.G."/>
            <person name="Floudas D."/>
            <person name="Copeland A."/>
            <person name="Barry K.W."/>
            <person name="Cichocki N."/>
            <person name="Veneault-Fourrey C."/>
            <person name="LaButti K."/>
            <person name="Lindquist E.A."/>
            <person name="Lipzen A."/>
            <person name="Lundell T."/>
            <person name="Morin E."/>
            <person name="Murat C."/>
            <person name="Sun H."/>
            <person name="Tunlid A."/>
            <person name="Henrissat B."/>
            <person name="Grigoriev I.V."/>
            <person name="Hibbett D.S."/>
            <person name="Martin F."/>
            <person name="Nordberg H.P."/>
            <person name="Cantor M.N."/>
            <person name="Hua S.X."/>
        </authorList>
    </citation>
    <scope>NUCLEOTIDE SEQUENCE [LARGE SCALE GENOMIC DNA]</scope>
    <source>
        <strain evidence="1 2">ATCC 200175</strain>
    </source>
</reference>
<organism evidence="1 2">
    <name type="scientific">Paxillus involutus ATCC 200175</name>
    <dbReference type="NCBI Taxonomy" id="664439"/>
    <lineage>
        <taxon>Eukaryota</taxon>
        <taxon>Fungi</taxon>
        <taxon>Dikarya</taxon>
        <taxon>Basidiomycota</taxon>
        <taxon>Agaricomycotina</taxon>
        <taxon>Agaricomycetes</taxon>
        <taxon>Agaricomycetidae</taxon>
        <taxon>Boletales</taxon>
        <taxon>Paxilineae</taxon>
        <taxon>Paxillaceae</taxon>
        <taxon>Paxillus</taxon>
    </lineage>
</organism>
<dbReference type="Proteomes" id="UP000053647">
    <property type="component" value="Unassembled WGS sequence"/>
</dbReference>
<reference evidence="2" key="2">
    <citation type="submission" date="2015-01" db="EMBL/GenBank/DDBJ databases">
        <title>Evolutionary Origins and Diversification of the Mycorrhizal Mutualists.</title>
        <authorList>
            <consortium name="DOE Joint Genome Institute"/>
            <consortium name="Mycorrhizal Genomics Consortium"/>
            <person name="Kohler A."/>
            <person name="Kuo A."/>
            <person name="Nagy L.G."/>
            <person name="Floudas D."/>
            <person name="Copeland A."/>
            <person name="Barry K.W."/>
            <person name="Cichocki N."/>
            <person name="Veneault-Fourrey C."/>
            <person name="LaButti K."/>
            <person name="Lindquist E.A."/>
            <person name="Lipzen A."/>
            <person name="Lundell T."/>
            <person name="Morin E."/>
            <person name="Murat C."/>
            <person name="Riley R."/>
            <person name="Ohm R."/>
            <person name="Sun H."/>
            <person name="Tunlid A."/>
            <person name="Henrissat B."/>
            <person name="Grigoriev I.V."/>
            <person name="Hibbett D.S."/>
            <person name="Martin F."/>
        </authorList>
    </citation>
    <scope>NUCLEOTIDE SEQUENCE [LARGE SCALE GENOMIC DNA]</scope>
    <source>
        <strain evidence="2">ATCC 200175</strain>
    </source>
</reference>
<protein>
    <submittedName>
        <fullName evidence="1">Uncharacterized protein</fullName>
    </submittedName>
</protein>
<dbReference type="HOGENOM" id="CLU_048314_1_1_1"/>
<sequence length="159" mass="17878">MGKFENIPELLGMENFYEWRRQMEHLLLGEGVCNLISKGINPNNYVEYASVMPTLLLGGSPTSSEREAILGWIKQDRLAKSIILRKVNSTVLALIPDSISITTHEVWEILFSIKTQISNLKMIGAADTEKYVAVHTLANERLARMGVKPSDKDCIYVLL</sequence>
<evidence type="ECO:0000313" key="2">
    <source>
        <dbReference type="Proteomes" id="UP000053647"/>
    </source>
</evidence>
<dbReference type="AlphaFoldDB" id="A0A0C9SWH0"/>